<evidence type="ECO:0000313" key="1">
    <source>
        <dbReference type="EMBL" id="QWB25322.1"/>
    </source>
</evidence>
<proteinExistence type="predicted"/>
<gene>
    <name evidence="1" type="ORF">KJK29_23675</name>
</gene>
<dbReference type="EMBL" id="CP075896">
    <property type="protein sequence ID" value="QWB25322.1"/>
    <property type="molecule type" value="Genomic_DNA"/>
</dbReference>
<name>A0ABX8FWE9_9ACTN</name>
<dbReference type="RefSeq" id="WP_215121135.1">
    <property type="nucleotide sequence ID" value="NZ_CP075896.1"/>
</dbReference>
<protein>
    <submittedName>
        <fullName evidence="1">Uncharacterized protein</fullName>
    </submittedName>
</protein>
<sequence>MAAVIGAAIGTLGGVGGGLVTAMSQGFHQRRQRQIDREHNLEQARRDAYSTCISTSKQVSAAWWKLAATLRLDGSTEEQWREPATGAHAAWAPFSSAAAEVAVVGPAFVADAADVLRRAMYDLDMAGTAWHEAALQAGTGRLEAFDARYMRAVEAKRAPGSAFQAAARRALLAEN</sequence>
<accession>A0ABX8FWE9</accession>
<keyword evidence="2" id="KW-1185">Reference proteome</keyword>
<evidence type="ECO:0000313" key="2">
    <source>
        <dbReference type="Proteomes" id="UP000679629"/>
    </source>
</evidence>
<dbReference type="Proteomes" id="UP000679629">
    <property type="component" value="Chromosome"/>
</dbReference>
<reference evidence="2" key="1">
    <citation type="submission" date="2021-05" db="EMBL/GenBank/DDBJ databases">
        <title>Direct Submission.</title>
        <authorList>
            <person name="Li K."/>
            <person name="Gao J."/>
        </authorList>
    </citation>
    <scope>NUCLEOTIDE SEQUENCE [LARGE SCALE GENOMIC DNA]</scope>
    <source>
        <strain evidence="2">MG62</strain>
    </source>
</reference>
<organism evidence="1 2">
    <name type="scientific">Streptomyces koelreuteriae</name>
    <dbReference type="NCBI Taxonomy" id="2838015"/>
    <lineage>
        <taxon>Bacteria</taxon>
        <taxon>Bacillati</taxon>
        <taxon>Actinomycetota</taxon>
        <taxon>Actinomycetes</taxon>
        <taxon>Kitasatosporales</taxon>
        <taxon>Streptomycetaceae</taxon>
        <taxon>Streptomyces</taxon>
    </lineage>
</organism>